<keyword evidence="4" id="KW-1185">Reference proteome</keyword>
<evidence type="ECO:0000259" key="2">
    <source>
        <dbReference type="Pfam" id="PF12146"/>
    </source>
</evidence>
<organism evidence="3 4">
    <name type="scientific">Luteimonas wenzhouensis</name>
    <dbReference type="NCBI Taxonomy" id="2599615"/>
    <lineage>
        <taxon>Bacteria</taxon>
        <taxon>Pseudomonadati</taxon>
        <taxon>Pseudomonadota</taxon>
        <taxon>Gammaproteobacteria</taxon>
        <taxon>Lysobacterales</taxon>
        <taxon>Lysobacteraceae</taxon>
        <taxon>Luteimonas</taxon>
    </lineage>
</organism>
<dbReference type="SUPFAM" id="SSF53474">
    <property type="entry name" value="alpha/beta-Hydrolases"/>
    <property type="match status" value="1"/>
</dbReference>
<dbReference type="RefSeq" id="WP_051322772.1">
    <property type="nucleotide sequence ID" value="NZ_VOHE01000001.1"/>
</dbReference>
<dbReference type="Pfam" id="PF12146">
    <property type="entry name" value="Hydrolase_4"/>
    <property type="match status" value="1"/>
</dbReference>
<feature type="compositionally biased region" description="Low complexity" evidence="1">
    <location>
        <begin position="1"/>
        <end position="14"/>
    </location>
</feature>
<evidence type="ECO:0000313" key="3">
    <source>
        <dbReference type="EMBL" id="TWT21832.1"/>
    </source>
</evidence>
<dbReference type="GO" id="GO:0016787">
    <property type="term" value="F:hydrolase activity"/>
    <property type="evidence" value="ECO:0007669"/>
    <property type="project" value="UniProtKB-KW"/>
</dbReference>
<dbReference type="Proteomes" id="UP000315949">
    <property type="component" value="Unassembled WGS sequence"/>
</dbReference>
<keyword evidence="3" id="KW-0378">Hydrolase</keyword>
<feature type="domain" description="Serine aminopeptidase S33" evidence="2">
    <location>
        <begin position="66"/>
        <end position="218"/>
    </location>
</feature>
<dbReference type="AlphaFoldDB" id="A0A5C5U8M3"/>
<dbReference type="InterPro" id="IPR022742">
    <property type="entry name" value="Hydrolase_4"/>
</dbReference>
<name>A0A5C5U8M3_9GAMM</name>
<dbReference type="InterPro" id="IPR029058">
    <property type="entry name" value="AB_hydrolase_fold"/>
</dbReference>
<gene>
    <name evidence="3" type="ORF">FQY79_01495</name>
</gene>
<accession>A0A5C5U8M3</accession>
<evidence type="ECO:0000256" key="1">
    <source>
        <dbReference type="SAM" id="MobiDB-lite"/>
    </source>
</evidence>
<protein>
    <submittedName>
        <fullName evidence="3">Alpha/beta fold hydrolase</fullName>
    </submittedName>
</protein>
<proteinExistence type="predicted"/>
<reference evidence="3 4" key="1">
    <citation type="submission" date="2019-07" db="EMBL/GenBank/DDBJ databases">
        <title>Luteimonas sp. YD-1 nov., isolated from acidic soil.</title>
        <authorList>
            <person name="Zhou J."/>
        </authorList>
    </citation>
    <scope>NUCLEOTIDE SEQUENCE [LARGE SCALE GENOMIC DNA]</scope>
    <source>
        <strain evidence="3 4">YD-1</strain>
    </source>
</reference>
<sequence>MNLHAAVPLPAAAHDTSAPSDRGYEERVHRFGDGLVGVATLPAGRAPRATALILLNAGLVHRMGPFRLYVQMARRLAAEGYVVLRFDQSGLGDSPLSSQHSDNRKRDEVRAAMALLEREAGVRRFVLGGICSGADDSFNIAPLEPRVAGLVLLDGVSYRTRGHKLRHYLPRLLNPLRVLRALWRRLVPRREPPRAVGNDDLRDFPTRDEASRRLLALDARGCQVLLLYTGGVASYHNHRRQALEAFGPVMRSSNMATEYWPECDHTFYVRRHREKLFACLQDWMQARFPD</sequence>
<feature type="region of interest" description="Disordered" evidence="1">
    <location>
        <begin position="1"/>
        <end position="23"/>
    </location>
</feature>
<dbReference type="OrthoDB" id="249225at2"/>
<comment type="caution">
    <text evidence="3">The sequence shown here is derived from an EMBL/GenBank/DDBJ whole genome shotgun (WGS) entry which is preliminary data.</text>
</comment>
<evidence type="ECO:0000313" key="4">
    <source>
        <dbReference type="Proteomes" id="UP000315949"/>
    </source>
</evidence>
<dbReference type="Gene3D" id="3.40.50.1820">
    <property type="entry name" value="alpha/beta hydrolase"/>
    <property type="match status" value="1"/>
</dbReference>
<dbReference type="EMBL" id="VOHE01000001">
    <property type="protein sequence ID" value="TWT21832.1"/>
    <property type="molecule type" value="Genomic_DNA"/>
</dbReference>